<keyword evidence="2" id="KW-1185">Reference proteome</keyword>
<protein>
    <submittedName>
        <fullName evidence="1">12816_t:CDS:1</fullName>
    </submittedName>
</protein>
<dbReference type="AlphaFoldDB" id="A0A9N9JGG4"/>
<comment type="caution">
    <text evidence="1">The sequence shown here is derived from an EMBL/GenBank/DDBJ whole genome shotgun (WGS) entry which is preliminary data.</text>
</comment>
<evidence type="ECO:0000313" key="2">
    <source>
        <dbReference type="Proteomes" id="UP000789508"/>
    </source>
</evidence>
<sequence length="43" mass="5066">IENSEDKRTKEVDDLFKMIKPEIEAKNELSPSNKINITKENLY</sequence>
<organism evidence="1 2">
    <name type="scientific">Ambispora leptoticha</name>
    <dbReference type="NCBI Taxonomy" id="144679"/>
    <lineage>
        <taxon>Eukaryota</taxon>
        <taxon>Fungi</taxon>
        <taxon>Fungi incertae sedis</taxon>
        <taxon>Mucoromycota</taxon>
        <taxon>Glomeromycotina</taxon>
        <taxon>Glomeromycetes</taxon>
        <taxon>Archaeosporales</taxon>
        <taxon>Ambisporaceae</taxon>
        <taxon>Ambispora</taxon>
    </lineage>
</organism>
<feature type="non-terminal residue" evidence="1">
    <location>
        <position position="1"/>
    </location>
</feature>
<evidence type="ECO:0000313" key="1">
    <source>
        <dbReference type="EMBL" id="CAG8777878.1"/>
    </source>
</evidence>
<gene>
    <name evidence="1" type="ORF">ALEPTO_LOCUS14501</name>
</gene>
<accession>A0A9N9JGG4</accession>
<proteinExistence type="predicted"/>
<dbReference type="EMBL" id="CAJVPS010056879">
    <property type="protein sequence ID" value="CAG8777878.1"/>
    <property type="molecule type" value="Genomic_DNA"/>
</dbReference>
<reference evidence="1" key="1">
    <citation type="submission" date="2021-06" db="EMBL/GenBank/DDBJ databases">
        <authorList>
            <person name="Kallberg Y."/>
            <person name="Tangrot J."/>
            <person name="Rosling A."/>
        </authorList>
    </citation>
    <scope>NUCLEOTIDE SEQUENCE</scope>
    <source>
        <strain evidence="1">FL130A</strain>
    </source>
</reference>
<name>A0A9N9JGG4_9GLOM</name>
<dbReference type="Proteomes" id="UP000789508">
    <property type="component" value="Unassembled WGS sequence"/>
</dbReference>